<organism evidence="4 5">
    <name type="scientific">Arenibacter palladensis</name>
    <dbReference type="NCBI Taxonomy" id="237373"/>
    <lineage>
        <taxon>Bacteria</taxon>
        <taxon>Pseudomonadati</taxon>
        <taxon>Bacteroidota</taxon>
        <taxon>Flavobacteriia</taxon>
        <taxon>Flavobacteriales</taxon>
        <taxon>Flavobacteriaceae</taxon>
        <taxon>Arenibacter</taxon>
    </lineage>
</organism>
<name>A0A1M5FRX6_9FLAO</name>
<dbReference type="EMBL" id="FQUX01000009">
    <property type="protein sequence ID" value="SHF94307.1"/>
    <property type="molecule type" value="Genomic_DNA"/>
</dbReference>
<keyword evidence="1" id="KW-0479">Metal-binding</keyword>
<dbReference type="PANTHER" id="PTHR33546:SF1">
    <property type="entry name" value="LARGE, MULTIFUNCTIONAL SECRETED PROTEIN"/>
    <property type="match status" value="1"/>
</dbReference>
<dbReference type="RefSeq" id="WP_072864755.1">
    <property type="nucleotide sequence ID" value="NZ_FQUX01000009.1"/>
</dbReference>
<keyword evidence="5" id="KW-1185">Reference proteome</keyword>
<dbReference type="InterPro" id="IPR008972">
    <property type="entry name" value="Cupredoxin"/>
</dbReference>
<evidence type="ECO:0000256" key="2">
    <source>
        <dbReference type="ARBA" id="ARBA00023008"/>
    </source>
</evidence>
<dbReference type="Gene3D" id="2.120.10.30">
    <property type="entry name" value="TolB, C-terminal domain"/>
    <property type="match status" value="1"/>
</dbReference>
<evidence type="ECO:0000313" key="4">
    <source>
        <dbReference type="EMBL" id="SHF94307.1"/>
    </source>
</evidence>
<feature type="domain" description="Blue (type 1) copper" evidence="3">
    <location>
        <begin position="538"/>
        <end position="652"/>
    </location>
</feature>
<evidence type="ECO:0000256" key="1">
    <source>
        <dbReference type="ARBA" id="ARBA00022723"/>
    </source>
</evidence>
<accession>A0A1M5FRX6</accession>
<evidence type="ECO:0000259" key="3">
    <source>
        <dbReference type="Pfam" id="PF00127"/>
    </source>
</evidence>
<dbReference type="PANTHER" id="PTHR33546">
    <property type="entry name" value="LARGE, MULTIFUNCTIONAL SECRETED PROTEIN-RELATED"/>
    <property type="match status" value="1"/>
</dbReference>
<dbReference type="GO" id="GO:0005507">
    <property type="term" value="F:copper ion binding"/>
    <property type="evidence" value="ECO:0007669"/>
    <property type="project" value="InterPro"/>
</dbReference>
<dbReference type="SUPFAM" id="SSF50952">
    <property type="entry name" value="Soluble quinoprotein glucose dehydrogenase"/>
    <property type="match status" value="1"/>
</dbReference>
<proteinExistence type="predicted"/>
<keyword evidence="2" id="KW-0186">Copper</keyword>
<dbReference type="InterPro" id="IPR000923">
    <property type="entry name" value="BlueCu_1"/>
</dbReference>
<dbReference type="InterPro" id="IPR011042">
    <property type="entry name" value="6-blade_b-propeller_TolB-like"/>
</dbReference>
<dbReference type="GO" id="GO:0009055">
    <property type="term" value="F:electron transfer activity"/>
    <property type="evidence" value="ECO:0007669"/>
    <property type="project" value="InterPro"/>
</dbReference>
<dbReference type="Gene3D" id="2.60.40.420">
    <property type="entry name" value="Cupredoxins - blue copper proteins"/>
    <property type="match status" value="1"/>
</dbReference>
<dbReference type="Pfam" id="PF00127">
    <property type="entry name" value="Copper-bind"/>
    <property type="match status" value="1"/>
</dbReference>
<reference evidence="5" key="1">
    <citation type="submission" date="2016-11" db="EMBL/GenBank/DDBJ databases">
        <authorList>
            <person name="Varghese N."/>
            <person name="Submissions S."/>
        </authorList>
    </citation>
    <scope>NUCLEOTIDE SEQUENCE [LARGE SCALE GENOMIC DNA]</scope>
    <source>
        <strain evidence="5">DSM 17539</strain>
    </source>
</reference>
<dbReference type="OrthoDB" id="9814063at2"/>
<dbReference type="SUPFAM" id="SSF49503">
    <property type="entry name" value="Cupredoxins"/>
    <property type="match status" value="1"/>
</dbReference>
<protein>
    <submittedName>
        <fullName evidence="4">Azurin</fullName>
    </submittedName>
</protein>
<sequence>MQILRQAVFFVFLVGTVQGIFGQESSEMAKKEAEYYKIVDVPIPKDVVLEVGGLAFTDDDKLGVSTRRGEVWLIENPYSLNPVYKRYAHGMHETLGLAYKDNGFYLSQRGELTRLDDRNGDGKADSYKTIYSWPLSGNYHDYSYGPLILPNGDMLVTLNLSWIGHGASLVKWRGWMLKITPEGEMTPIATGLRSPAGFNMNSEGDYFYTENQGDWVGSGRMTHLEVGDFAGNPEGLRWTDDPQSPLKLKQEEIEKQSGLSLYEYAKKVPALKAPAIWFPHTIQGISTSDILYDTTNGKFGPFEGQMFIGDQGHSKIMRVYMEKVNGVYQGASFLFREGFSSGILRMIWGSDSSMFVGMTSRGWASTGKAPYGLQRLEWTGKVPFEIKTMKALADGFLLEFTEPVNKKLANDVASYQMKSFTYKYHNDYGSPITEEQPVMVHKAEVSPDGLSVKLTLHGMRLGFIHEIKVPNLSSVKGKKLLHDTGYYTLNEVPGGELKSPQMTGMAKSGKTIVQPKRITKMPADWNNNSDQQLMIGTNPGLKFDVEEVKVQRGAKIELTFNNNDDMMHNLVITKKGKESVDKVGQMALMLGLDGPDYNYVPDTDLVLYHTAIMQPETAEKIYVKMPEEPGEYWIVCTFPGHSSVMRAKLIVQ</sequence>
<evidence type="ECO:0000313" key="5">
    <source>
        <dbReference type="Proteomes" id="UP000184406"/>
    </source>
</evidence>
<dbReference type="CDD" id="cd04233">
    <property type="entry name" value="Auracyanin"/>
    <property type="match status" value="1"/>
</dbReference>
<gene>
    <name evidence="4" type="ORF">SAMN03080594_109198</name>
</gene>
<dbReference type="AlphaFoldDB" id="A0A1M5FRX6"/>
<dbReference type="InterPro" id="IPR011041">
    <property type="entry name" value="Quinoprot_gluc/sorb_DH_b-prop"/>
</dbReference>
<dbReference type="Proteomes" id="UP000184406">
    <property type="component" value="Unassembled WGS sequence"/>
</dbReference>